<dbReference type="EMBL" id="QXED01000001">
    <property type="protein sequence ID" value="RIV27091.1"/>
    <property type="molecule type" value="Genomic_DNA"/>
</dbReference>
<dbReference type="Gene3D" id="3.30.160.100">
    <property type="entry name" value="Ribosome hibernation promotion factor-like"/>
    <property type="match status" value="1"/>
</dbReference>
<dbReference type="SUPFAM" id="SSF69754">
    <property type="entry name" value="Ribosome binding protein Y (YfiA homologue)"/>
    <property type="match status" value="1"/>
</dbReference>
<protein>
    <submittedName>
        <fullName evidence="1">HPF/RaiA family ribosome-associated protein</fullName>
    </submittedName>
</protein>
<gene>
    <name evidence="1" type="ORF">DYU11_01885</name>
</gene>
<dbReference type="RefSeq" id="WP_119665944.1">
    <property type="nucleotide sequence ID" value="NZ_QXED01000001.1"/>
</dbReference>
<dbReference type="AlphaFoldDB" id="A0A418MID4"/>
<accession>A0A418MID4</accession>
<dbReference type="Proteomes" id="UP000283523">
    <property type="component" value="Unassembled WGS sequence"/>
</dbReference>
<evidence type="ECO:0000313" key="1">
    <source>
        <dbReference type="EMBL" id="RIV27091.1"/>
    </source>
</evidence>
<dbReference type="Pfam" id="PF02482">
    <property type="entry name" value="Ribosomal_S30AE"/>
    <property type="match status" value="1"/>
</dbReference>
<dbReference type="InterPro" id="IPR003489">
    <property type="entry name" value="RHF/RaiA"/>
</dbReference>
<keyword evidence="2" id="KW-1185">Reference proteome</keyword>
<organism evidence="1 2">
    <name type="scientific">Fibrisoma montanum</name>
    <dbReference type="NCBI Taxonomy" id="2305895"/>
    <lineage>
        <taxon>Bacteria</taxon>
        <taxon>Pseudomonadati</taxon>
        <taxon>Bacteroidota</taxon>
        <taxon>Cytophagia</taxon>
        <taxon>Cytophagales</taxon>
        <taxon>Spirosomataceae</taxon>
        <taxon>Fibrisoma</taxon>
    </lineage>
</organism>
<dbReference type="OrthoDB" id="954728at2"/>
<reference evidence="1 2" key="1">
    <citation type="submission" date="2018-08" db="EMBL/GenBank/DDBJ databases">
        <title>Fibrisoma montanum sp. nov., isolated from Danxia mountain soil.</title>
        <authorList>
            <person name="Huang Y."/>
        </authorList>
    </citation>
    <scope>NUCLEOTIDE SEQUENCE [LARGE SCALE GENOMIC DNA]</scope>
    <source>
        <strain evidence="1 2">HYT19</strain>
    </source>
</reference>
<dbReference type="InterPro" id="IPR036567">
    <property type="entry name" value="RHF-like"/>
</dbReference>
<proteinExistence type="predicted"/>
<evidence type="ECO:0000313" key="2">
    <source>
        <dbReference type="Proteomes" id="UP000283523"/>
    </source>
</evidence>
<name>A0A418MID4_9BACT</name>
<sequence>MNDNQKQGLDDVRLDIQAVNFTVDNDFRDRVLQALAKLRHYYSGDVITAEVYMRVEAHQQNDKSLRIKYGVPGSDVVADEDGENWDHLLNNVTAKLKRQLDKRFGNSQNRYRNQ</sequence>
<comment type="caution">
    <text evidence="1">The sequence shown here is derived from an EMBL/GenBank/DDBJ whole genome shotgun (WGS) entry which is preliminary data.</text>
</comment>